<feature type="region of interest" description="Disordered" evidence="2">
    <location>
        <begin position="1"/>
        <end position="23"/>
    </location>
</feature>
<evidence type="ECO:0000313" key="4">
    <source>
        <dbReference type="Proteomes" id="UP000823674"/>
    </source>
</evidence>
<evidence type="ECO:0008006" key="5">
    <source>
        <dbReference type="Google" id="ProtNLM"/>
    </source>
</evidence>
<dbReference type="EMBL" id="JADBGQ010000004">
    <property type="protein sequence ID" value="KAG5401914.1"/>
    <property type="molecule type" value="Genomic_DNA"/>
</dbReference>
<evidence type="ECO:0000256" key="2">
    <source>
        <dbReference type="SAM" id="MobiDB-lite"/>
    </source>
</evidence>
<accession>A0ABQ7MT65</accession>
<gene>
    <name evidence="3" type="primary">A04p031180.1_BraROA</name>
    <name evidence="3" type="ORF">IGI04_016521</name>
</gene>
<organism evidence="3 4">
    <name type="scientific">Brassica rapa subsp. trilocularis</name>
    <dbReference type="NCBI Taxonomy" id="1813537"/>
    <lineage>
        <taxon>Eukaryota</taxon>
        <taxon>Viridiplantae</taxon>
        <taxon>Streptophyta</taxon>
        <taxon>Embryophyta</taxon>
        <taxon>Tracheophyta</taxon>
        <taxon>Spermatophyta</taxon>
        <taxon>Magnoliopsida</taxon>
        <taxon>eudicotyledons</taxon>
        <taxon>Gunneridae</taxon>
        <taxon>Pentapetalae</taxon>
        <taxon>rosids</taxon>
        <taxon>malvids</taxon>
        <taxon>Brassicales</taxon>
        <taxon>Brassicaceae</taxon>
        <taxon>Brassiceae</taxon>
        <taxon>Brassica</taxon>
    </lineage>
</organism>
<keyword evidence="4" id="KW-1185">Reference proteome</keyword>
<dbReference type="PANTHER" id="PTHR31495">
    <property type="entry name" value="PEROXYGENASE 3-RELATED"/>
    <property type="match status" value="1"/>
</dbReference>
<dbReference type="Proteomes" id="UP000823674">
    <property type="component" value="Chromosome A04"/>
</dbReference>
<dbReference type="PANTHER" id="PTHR31495:SF35">
    <property type="entry name" value="CALEOSIN"/>
    <property type="match status" value="1"/>
</dbReference>
<comment type="similarity">
    <text evidence="1">Belongs to the caleosin family.</text>
</comment>
<dbReference type="InterPro" id="IPR007736">
    <property type="entry name" value="Caleosin-related"/>
</dbReference>
<evidence type="ECO:0000256" key="1">
    <source>
        <dbReference type="ARBA" id="ARBA00006765"/>
    </source>
</evidence>
<name>A0ABQ7MT65_BRACM</name>
<protein>
    <recommendedName>
        <fullName evidence="5">Caleosin</fullName>
    </recommendedName>
</protein>
<comment type="caution">
    <text evidence="3">The sequence shown here is derived from an EMBL/GenBank/DDBJ whole genome shotgun (WGS) entry which is preliminary data.</text>
</comment>
<evidence type="ECO:0000313" key="3">
    <source>
        <dbReference type="EMBL" id="KAG5401914.1"/>
    </source>
</evidence>
<sequence>MGEESEAFATTAPLAPVTGERKVRNDLEETLPKPYLARALVAPDTEHPNGSEGHDSKGMSVMQQHVAFFDQNGDGIVYPWETYAGFRDLGFNPISSVFWAIFINFAFSYVTLPSWLPSPLLPVYIDNIHKAKHGSDSSTYDTEGRYVPVNLENIFSKYALTAPNKITLKELWNLTEGNRMAIDPFGRLANKVEWLLVYLLAKDEDGFVSKEAVRGVFDASFFEYCAKKNKEKADSRKQD</sequence>
<reference evidence="3 4" key="1">
    <citation type="submission" date="2021-03" db="EMBL/GenBank/DDBJ databases">
        <authorList>
            <person name="King G.J."/>
            <person name="Bancroft I."/>
            <person name="Baten A."/>
            <person name="Bloomfield J."/>
            <person name="Borpatragohain P."/>
            <person name="He Z."/>
            <person name="Irish N."/>
            <person name="Irwin J."/>
            <person name="Liu K."/>
            <person name="Mauleon R.P."/>
            <person name="Moore J."/>
            <person name="Morris R."/>
            <person name="Ostergaard L."/>
            <person name="Wang B."/>
            <person name="Wells R."/>
        </authorList>
    </citation>
    <scope>NUCLEOTIDE SEQUENCE [LARGE SCALE GENOMIC DNA]</scope>
    <source>
        <strain evidence="3">R-o-18</strain>
        <tissue evidence="3">Leaf</tissue>
    </source>
</reference>
<proteinExistence type="inferred from homology"/>
<dbReference type="Pfam" id="PF05042">
    <property type="entry name" value="Caleosin"/>
    <property type="match status" value="1"/>
</dbReference>